<dbReference type="eggNOG" id="arCOG00219">
    <property type="taxonomic scope" value="Archaea"/>
</dbReference>
<dbReference type="CDD" id="cd13540">
    <property type="entry name" value="PBP2_ModA_WtpA"/>
    <property type="match status" value="1"/>
</dbReference>
<keyword evidence="3" id="KW-1185">Reference proteome</keyword>
<dbReference type="PANTHER" id="PTHR30632:SF16">
    <property type="entry name" value="MOLYBDATE_TUNGSTATE-BINDING PROTEIN WTPA"/>
    <property type="match status" value="1"/>
</dbReference>
<dbReference type="InterPro" id="IPR050682">
    <property type="entry name" value="ModA/WtpA"/>
</dbReference>
<evidence type="ECO:0000313" key="2">
    <source>
        <dbReference type="EMBL" id="AEB95162.1"/>
    </source>
</evidence>
<dbReference type="AlphaFoldDB" id="F4G2W4"/>
<dbReference type="STRING" id="1006006.Mcup_1057"/>
<reference evidence="2 3" key="1">
    <citation type="journal article" date="2011" name="J. Bacteriol.">
        <title>Complete genome sequence of Metallosphaera cuprina, a metal sulfide-oxidizing archaeon from a hot spring.</title>
        <authorList>
            <person name="Liu L.J."/>
            <person name="You X.Y."/>
            <person name="Zheng H."/>
            <person name="Wang S."/>
            <person name="Jiang C.Y."/>
            <person name="Liu S.J."/>
        </authorList>
    </citation>
    <scope>NUCLEOTIDE SEQUENCE [LARGE SCALE GENOMIC DNA]</scope>
    <source>
        <strain evidence="2 3">Ar-4</strain>
    </source>
</reference>
<gene>
    <name evidence="2" type="ordered locus">Mcup_1057</name>
</gene>
<protein>
    <submittedName>
        <fullName evidence="2">Extracellular solute-binding protein family 1</fullName>
    </submittedName>
</protein>
<dbReference type="PANTHER" id="PTHR30632">
    <property type="entry name" value="MOLYBDATE-BINDING PERIPLASMIC PROTEIN"/>
    <property type="match status" value="1"/>
</dbReference>
<dbReference type="Proteomes" id="UP000007812">
    <property type="component" value="Chromosome"/>
</dbReference>
<dbReference type="SUPFAM" id="SSF53850">
    <property type="entry name" value="Periplasmic binding protein-like II"/>
    <property type="match status" value="1"/>
</dbReference>
<comment type="similarity">
    <text evidence="1">Belongs to the bacterial solute-binding protein 1 family. WtpA subfamily.</text>
</comment>
<proteinExistence type="inferred from homology"/>
<dbReference type="EMBL" id="CP002656">
    <property type="protein sequence ID" value="AEB95162.1"/>
    <property type="molecule type" value="Genomic_DNA"/>
</dbReference>
<evidence type="ECO:0000256" key="1">
    <source>
        <dbReference type="ARBA" id="ARBA00009438"/>
    </source>
</evidence>
<dbReference type="HOGENOM" id="CLU_793701_0_0_2"/>
<evidence type="ECO:0000313" key="3">
    <source>
        <dbReference type="Proteomes" id="UP000007812"/>
    </source>
</evidence>
<dbReference type="PATRIC" id="fig|1006006.8.peg.1051"/>
<name>F4G2W4_METCR</name>
<dbReference type="Gene3D" id="3.40.190.10">
    <property type="entry name" value="Periplasmic binding protein-like II"/>
    <property type="match status" value="2"/>
</dbReference>
<sequence>MTPTNQSVTVYVAGAYIAILNYLAKQFENQTGIQVHNVPGGAFALASQIATTTPEPANVFVPVAYIQAVQLEGSRNPGWAIAFISDQMSIVYSNYTTQSPYWSQLYSNYTMAMKTNETTYWFNFFKLLSTKFTLGISNPSSDPEGLFANLMFQMAGKLYAHNESYFTYLLKNNPNVKVEPTTADYVAPLKAGELDFTFSYVSYAVSQHLDYFQMPPWLSFGYYPNETSWFSSFNYTISVNGQQLNIRGNPVYLYVTVPRNASDTQAAYKFIEFLVKNVNELSMFHVTPVSPPIIFYNNPNDVPKPIMNLVNSGELKYGGNFSAI</sequence>
<organism evidence="2 3">
    <name type="scientific">Metallosphaera cuprina (strain Ar-4)</name>
    <dbReference type="NCBI Taxonomy" id="1006006"/>
    <lineage>
        <taxon>Archaea</taxon>
        <taxon>Thermoproteota</taxon>
        <taxon>Thermoprotei</taxon>
        <taxon>Sulfolobales</taxon>
        <taxon>Sulfolobaceae</taxon>
        <taxon>Metallosphaera</taxon>
    </lineage>
</organism>
<dbReference type="KEGG" id="mcn:Mcup_1057"/>
<accession>F4G2W4</accession>
<dbReference type="GO" id="GO:0030973">
    <property type="term" value="F:molybdate ion binding"/>
    <property type="evidence" value="ECO:0007669"/>
    <property type="project" value="TreeGrafter"/>
</dbReference>
<dbReference type="GO" id="GO:0015689">
    <property type="term" value="P:molybdate ion transport"/>
    <property type="evidence" value="ECO:0007669"/>
    <property type="project" value="TreeGrafter"/>
</dbReference>
<dbReference type="Pfam" id="PF13531">
    <property type="entry name" value="SBP_bac_11"/>
    <property type="match status" value="1"/>
</dbReference>